<accession>A0A136JJJ7</accession>
<evidence type="ECO:0000313" key="4">
    <source>
        <dbReference type="Proteomes" id="UP000070501"/>
    </source>
</evidence>
<evidence type="ECO:0000259" key="2">
    <source>
        <dbReference type="Pfam" id="PF26118"/>
    </source>
</evidence>
<feature type="compositionally biased region" description="Basic and acidic residues" evidence="1">
    <location>
        <begin position="40"/>
        <end position="51"/>
    </location>
</feature>
<proteinExistence type="predicted"/>
<feature type="compositionally biased region" description="Basic and acidic residues" evidence="1">
    <location>
        <begin position="146"/>
        <end position="176"/>
    </location>
</feature>
<feature type="region of interest" description="Disordered" evidence="1">
    <location>
        <begin position="492"/>
        <end position="513"/>
    </location>
</feature>
<feature type="compositionally biased region" description="Basic and acidic residues" evidence="1">
    <location>
        <begin position="12"/>
        <end position="33"/>
    </location>
</feature>
<dbReference type="STRING" id="196109.A0A136JJJ7"/>
<feature type="compositionally biased region" description="Basic and acidic residues" evidence="1">
    <location>
        <begin position="96"/>
        <end position="126"/>
    </location>
</feature>
<feature type="compositionally biased region" description="Basic and acidic residues" evidence="1">
    <location>
        <begin position="537"/>
        <end position="549"/>
    </location>
</feature>
<feature type="region of interest" description="Disordered" evidence="1">
    <location>
        <begin position="537"/>
        <end position="560"/>
    </location>
</feature>
<gene>
    <name evidence="3" type="ORF">Micbo1qcDRAFT_230012</name>
</gene>
<evidence type="ECO:0000256" key="1">
    <source>
        <dbReference type="SAM" id="MobiDB-lite"/>
    </source>
</evidence>
<feature type="compositionally biased region" description="Pro residues" evidence="1">
    <location>
        <begin position="178"/>
        <end position="194"/>
    </location>
</feature>
<dbReference type="Proteomes" id="UP000070501">
    <property type="component" value="Unassembled WGS sequence"/>
</dbReference>
<organism evidence="3 4">
    <name type="scientific">Microdochium bolleyi</name>
    <dbReference type="NCBI Taxonomy" id="196109"/>
    <lineage>
        <taxon>Eukaryota</taxon>
        <taxon>Fungi</taxon>
        <taxon>Dikarya</taxon>
        <taxon>Ascomycota</taxon>
        <taxon>Pezizomycotina</taxon>
        <taxon>Sordariomycetes</taxon>
        <taxon>Xylariomycetidae</taxon>
        <taxon>Xylariales</taxon>
        <taxon>Microdochiaceae</taxon>
        <taxon>Microdochium</taxon>
    </lineage>
</organism>
<keyword evidence="4" id="KW-1185">Reference proteome</keyword>
<dbReference type="OrthoDB" id="5428245at2759"/>
<feature type="compositionally biased region" description="Basic and acidic residues" evidence="1">
    <location>
        <begin position="196"/>
        <end position="234"/>
    </location>
</feature>
<feature type="region of interest" description="Disordered" evidence="1">
    <location>
        <begin position="1"/>
        <end position="298"/>
    </location>
</feature>
<dbReference type="Pfam" id="PF26118">
    <property type="entry name" value="DUF8035"/>
    <property type="match status" value="1"/>
</dbReference>
<protein>
    <recommendedName>
        <fullName evidence="2">DUF8035 domain-containing protein</fullName>
    </recommendedName>
</protein>
<dbReference type="InParanoid" id="A0A136JJJ7"/>
<feature type="compositionally biased region" description="Basic residues" evidence="1">
    <location>
        <begin position="493"/>
        <end position="508"/>
    </location>
</feature>
<dbReference type="AlphaFoldDB" id="A0A136JJJ7"/>
<feature type="compositionally biased region" description="Low complexity" evidence="1">
    <location>
        <begin position="244"/>
        <end position="286"/>
    </location>
</feature>
<name>A0A136JJJ7_9PEZI</name>
<dbReference type="EMBL" id="KQ964245">
    <property type="protein sequence ID" value="KXJ97329.1"/>
    <property type="molecule type" value="Genomic_DNA"/>
</dbReference>
<sequence>MAYRSSDNDLAYGERWDRDRFSNERERDRREPSRGPIPYWDRDRRRPESPDGPRFQSRGPPPPRRPESPDGPRFQSRGPPPPRRPWEDDYPPPGPARERPRFYEDEPPRRRRSPDFFERMPEREQRQPSPPRRPTRLVRRQSSLDTYDRKPMPRFYEKEEYGPPARREDVRPEYRPEPYQPIPLPRSRALPPPRMYQDREYRDYEDIRVQEPDRFGNDEYHQIPERVTEREIVRSSRRRDRSNSRQSRAGRSYKSSVRSSSRTSASSSRSSSSSSSSGGTTVTVKSGKSEYPKKGKTRIPARLVSRRAIIDLGYPYTEEGGTIIVQKALGQQNIDDLLKLSEEYKKSELEVAAARSAAGHIVEERREEFFTLPPPPPAPAPVVVAAPVAAPPPVVVAPAPAPPPAPAPAPAPVETTTEVFQETKVVREVSPARTTRSFSTSTSGRTPLIIDGAEPAYGYDYGQVAIVGDRRRTDQEIKYEIARLEAERDLMRSGHHHHHHHGRHRSHSSGHDLVRAERLPTGELVLYEEDVVKIEEPRRGVRLEKDKKGRMSISVPKNRR</sequence>
<feature type="domain" description="DUF8035" evidence="2">
    <location>
        <begin position="293"/>
        <end position="346"/>
    </location>
</feature>
<reference evidence="4" key="1">
    <citation type="submission" date="2016-02" db="EMBL/GenBank/DDBJ databases">
        <title>Draft genome sequence of Microdochium bolleyi, a fungal endophyte of beachgrass.</title>
        <authorList>
            <consortium name="DOE Joint Genome Institute"/>
            <person name="David A.S."/>
            <person name="May G."/>
            <person name="Haridas S."/>
            <person name="Lim J."/>
            <person name="Wang M."/>
            <person name="Labutti K."/>
            <person name="Lipzen A."/>
            <person name="Barry K."/>
            <person name="Grigoriev I.V."/>
        </authorList>
    </citation>
    <scope>NUCLEOTIDE SEQUENCE [LARGE SCALE GENOMIC DNA]</scope>
    <source>
        <strain evidence="4">J235TASD1</strain>
    </source>
</reference>
<dbReference type="InterPro" id="IPR058348">
    <property type="entry name" value="DUF8035"/>
</dbReference>
<evidence type="ECO:0000313" key="3">
    <source>
        <dbReference type="EMBL" id="KXJ97329.1"/>
    </source>
</evidence>